<gene>
    <name evidence="2" type="ORF">ZIOFF_058318</name>
</gene>
<feature type="transmembrane region" description="Helical" evidence="1">
    <location>
        <begin position="134"/>
        <end position="155"/>
    </location>
</feature>
<organism evidence="2 3">
    <name type="scientific">Zingiber officinale</name>
    <name type="common">Ginger</name>
    <name type="synonym">Amomum zingiber</name>
    <dbReference type="NCBI Taxonomy" id="94328"/>
    <lineage>
        <taxon>Eukaryota</taxon>
        <taxon>Viridiplantae</taxon>
        <taxon>Streptophyta</taxon>
        <taxon>Embryophyta</taxon>
        <taxon>Tracheophyta</taxon>
        <taxon>Spermatophyta</taxon>
        <taxon>Magnoliopsida</taxon>
        <taxon>Liliopsida</taxon>
        <taxon>Zingiberales</taxon>
        <taxon>Zingiberaceae</taxon>
        <taxon>Zingiber</taxon>
    </lineage>
</organism>
<evidence type="ECO:0000313" key="2">
    <source>
        <dbReference type="EMBL" id="KAG6481699.1"/>
    </source>
</evidence>
<dbReference type="PANTHER" id="PTHR11439">
    <property type="entry name" value="GAG-POL-RELATED RETROTRANSPOSON"/>
    <property type="match status" value="1"/>
</dbReference>
<reference evidence="2 3" key="1">
    <citation type="submission" date="2020-08" db="EMBL/GenBank/DDBJ databases">
        <title>Plant Genome Project.</title>
        <authorList>
            <person name="Zhang R.-G."/>
        </authorList>
    </citation>
    <scope>NUCLEOTIDE SEQUENCE [LARGE SCALE GENOMIC DNA]</scope>
    <source>
        <tissue evidence="2">Rhizome</tissue>
    </source>
</reference>
<comment type="caution">
    <text evidence="2">The sequence shown here is derived from an EMBL/GenBank/DDBJ whole genome shotgun (WGS) entry which is preliminary data.</text>
</comment>
<name>A0A8J5KHR2_ZINOF</name>
<accession>A0A8J5KHR2</accession>
<feature type="transmembrane region" description="Helical" evidence="1">
    <location>
        <begin position="25"/>
        <end position="44"/>
    </location>
</feature>
<evidence type="ECO:0000313" key="3">
    <source>
        <dbReference type="Proteomes" id="UP000734854"/>
    </source>
</evidence>
<dbReference type="Proteomes" id="UP000734854">
    <property type="component" value="Unassembled WGS sequence"/>
</dbReference>
<keyword evidence="1" id="KW-1133">Transmembrane helix</keyword>
<sequence length="177" mass="20560">MLRLLNPCRCTQACSDLDQIHVPHLLYLHLLLAPQMLIYLSLFIKVGLTKLSICNNTLNEDMGHLKYFLGIEIVHNKSGVSLCEWKYATDLLKDTRLLGMKPVDTPIDINSSVWDDTGEFFEDKAKYRRLVGKLIYLTITRLDIFFAIGIVSHFMDKLRILKYIKKEKSCHLREMDN</sequence>
<proteinExistence type="predicted"/>
<evidence type="ECO:0000256" key="1">
    <source>
        <dbReference type="SAM" id="Phobius"/>
    </source>
</evidence>
<protein>
    <recommendedName>
        <fullName evidence="4">Mitochondrial protein</fullName>
    </recommendedName>
</protein>
<dbReference type="EMBL" id="JACMSC010000016">
    <property type="protein sequence ID" value="KAG6481699.1"/>
    <property type="molecule type" value="Genomic_DNA"/>
</dbReference>
<keyword evidence="3" id="KW-1185">Reference proteome</keyword>
<keyword evidence="1" id="KW-0812">Transmembrane</keyword>
<dbReference type="PANTHER" id="PTHR11439:SF485">
    <property type="entry name" value="REVERSE TRANSCRIPTASE TY1_COPIA-TYPE DOMAIN-CONTAINING PROTEIN"/>
    <property type="match status" value="1"/>
</dbReference>
<dbReference type="AlphaFoldDB" id="A0A8J5KHR2"/>
<evidence type="ECO:0008006" key="4">
    <source>
        <dbReference type="Google" id="ProtNLM"/>
    </source>
</evidence>
<keyword evidence="1" id="KW-0472">Membrane</keyword>